<comment type="caution">
    <text evidence="1">The sequence shown here is derived from an EMBL/GenBank/DDBJ whole genome shotgun (WGS) entry which is preliminary data.</text>
</comment>
<evidence type="ECO:0000313" key="2">
    <source>
        <dbReference type="Proteomes" id="UP001056120"/>
    </source>
</evidence>
<protein>
    <submittedName>
        <fullName evidence="1">Uncharacterized protein</fullName>
    </submittedName>
</protein>
<reference evidence="1 2" key="2">
    <citation type="journal article" date="2022" name="Mol. Ecol. Resour.">
        <title>The genomes of chicory, endive, great burdock and yacon provide insights into Asteraceae paleo-polyploidization history and plant inulin production.</title>
        <authorList>
            <person name="Fan W."/>
            <person name="Wang S."/>
            <person name="Wang H."/>
            <person name="Wang A."/>
            <person name="Jiang F."/>
            <person name="Liu H."/>
            <person name="Zhao H."/>
            <person name="Xu D."/>
            <person name="Zhang Y."/>
        </authorList>
    </citation>
    <scope>NUCLEOTIDE SEQUENCE [LARGE SCALE GENOMIC DNA]</scope>
    <source>
        <strain evidence="2">cv. Yunnan</strain>
        <tissue evidence="1">Leaves</tissue>
    </source>
</reference>
<organism evidence="1 2">
    <name type="scientific">Smallanthus sonchifolius</name>
    <dbReference type="NCBI Taxonomy" id="185202"/>
    <lineage>
        <taxon>Eukaryota</taxon>
        <taxon>Viridiplantae</taxon>
        <taxon>Streptophyta</taxon>
        <taxon>Embryophyta</taxon>
        <taxon>Tracheophyta</taxon>
        <taxon>Spermatophyta</taxon>
        <taxon>Magnoliopsida</taxon>
        <taxon>eudicotyledons</taxon>
        <taxon>Gunneridae</taxon>
        <taxon>Pentapetalae</taxon>
        <taxon>asterids</taxon>
        <taxon>campanulids</taxon>
        <taxon>Asterales</taxon>
        <taxon>Asteraceae</taxon>
        <taxon>Asteroideae</taxon>
        <taxon>Heliantheae alliance</taxon>
        <taxon>Millerieae</taxon>
        <taxon>Smallanthus</taxon>
    </lineage>
</organism>
<name>A0ACB9JC86_9ASTR</name>
<gene>
    <name evidence="1" type="ORF">L1987_11136</name>
</gene>
<reference evidence="2" key="1">
    <citation type="journal article" date="2022" name="Mol. Ecol. Resour.">
        <title>The genomes of chicory, endive, great burdock and yacon provide insights into Asteraceae palaeo-polyploidization history and plant inulin production.</title>
        <authorList>
            <person name="Fan W."/>
            <person name="Wang S."/>
            <person name="Wang H."/>
            <person name="Wang A."/>
            <person name="Jiang F."/>
            <person name="Liu H."/>
            <person name="Zhao H."/>
            <person name="Xu D."/>
            <person name="Zhang Y."/>
        </authorList>
    </citation>
    <scope>NUCLEOTIDE SEQUENCE [LARGE SCALE GENOMIC DNA]</scope>
    <source>
        <strain evidence="2">cv. Yunnan</strain>
    </source>
</reference>
<proteinExistence type="predicted"/>
<sequence length="67" mass="7355">MESKLNCQDGKEGMLTNSAMANTVFILLKDLKGGYKSRLPFEVLLQNIGLAFSLVKSKLLLLLNLGI</sequence>
<accession>A0ACB9JC86</accession>
<keyword evidence="2" id="KW-1185">Reference proteome</keyword>
<evidence type="ECO:0000313" key="1">
    <source>
        <dbReference type="EMBL" id="KAI3817346.1"/>
    </source>
</evidence>
<dbReference type="Proteomes" id="UP001056120">
    <property type="component" value="Linkage Group LG04"/>
</dbReference>
<dbReference type="EMBL" id="CM042021">
    <property type="protein sequence ID" value="KAI3817346.1"/>
    <property type="molecule type" value="Genomic_DNA"/>
</dbReference>